<evidence type="ECO:0000313" key="3">
    <source>
        <dbReference type="Proteomes" id="UP000248553"/>
    </source>
</evidence>
<name>A0A328B928_9BACT</name>
<feature type="transmembrane region" description="Helical" evidence="1">
    <location>
        <begin position="93"/>
        <end position="116"/>
    </location>
</feature>
<feature type="transmembrane region" description="Helical" evidence="1">
    <location>
        <begin position="28"/>
        <end position="49"/>
    </location>
</feature>
<dbReference type="Proteomes" id="UP000248553">
    <property type="component" value="Unassembled WGS sequence"/>
</dbReference>
<comment type="caution">
    <text evidence="2">The sequence shown here is derived from an EMBL/GenBank/DDBJ whole genome shotgun (WGS) entry which is preliminary data.</text>
</comment>
<keyword evidence="1" id="KW-0812">Transmembrane</keyword>
<dbReference type="OrthoDB" id="893172at2"/>
<keyword evidence="1" id="KW-1133">Transmembrane helix</keyword>
<sequence>MNHRPLGLAAILLSPLMALMLTMYHWPQHHVIGDVAGGLFLLGWLCSAVGMRRLRVLGPGVVARGLSALQIILLGLAACQQLFDATTGRLDTWYYFVCDMAWPGSMVMMLITGALVWRAGVWADWRHFVPALCGLTLPLALLTQVLVGELAAGIVFGGYSGVLWALLGLAVRSGATVAAPAPAYAAA</sequence>
<evidence type="ECO:0000256" key="1">
    <source>
        <dbReference type="SAM" id="Phobius"/>
    </source>
</evidence>
<keyword evidence="1" id="KW-0472">Membrane</keyword>
<feature type="transmembrane region" description="Helical" evidence="1">
    <location>
        <begin position="128"/>
        <end position="147"/>
    </location>
</feature>
<proteinExistence type="predicted"/>
<feature type="transmembrane region" description="Helical" evidence="1">
    <location>
        <begin position="61"/>
        <end position="78"/>
    </location>
</feature>
<feature type="transmembrane region" description="Helical" evidence="1">
    <location>
        <begin position="153"/>
        <end position="171"/>
    </location>
</feature>
<evidence type="ECO:0000313" key="2">
    <source>
        <dbReference type="EMBL" id="RAK62931.1"/>
    </source>
</evidence>
<protein>
    <submittedName>
        <fullName evidence="2">Uncharacterized protein</fullName>
    </submittedName>
</protein>
<organism evidence="2 3">
    <name type="scientific">Hymenobacter edaphi</name>
    <dbReference type="NCBI Taxonomy" id="2211146"/>
    <lineage>
        <taxon>Bacteria</taxon>
        <taxon>Pseudomonadati</taxon>
        <taxon>Bacteroidota</taxon>
        <taxon>Cytophagia</taxon>
        <taxon>Cytophagales</taxon>
        <taxon>Hymenobacteraceae</taxon>
        <taxon>Hymenobacter</taxon>
    </lineage>
</organism>
<dbReference type="AlphaFoldDB" id="A0A328B928"/>
<accession>A0A328B928</accession>
<dbReference type="RefSeq" id="WP_111480396.1">
    <property type="nucleotide sequence ID" value="NZ_QHKM01000011.1"/>
</dbReference>
<gene>
    <name evidence="2" type="ORF">DLM85_22285</name>
</gene>
<reference evidence="3" key="1">
    <citation type="submission" date="2018-05" db="EMBL/GenBank/DDBJ databases">
        <authorList>
            <person name="Nie L."/>
        </authorList>
    </citation>
    <scope>NUCLEOTIDE SEQUENCE [LARGE SCALE GENOMIC DNA]</scope>
    <source>
        <strain evidence="3">NL</strain>
    </source>
</reference>
<keyword evidence="3" id="KW-1185">Reference proteome</keyword>
<dbReference type="EMBL" id="QHKM01000011">
    <property type="protein sequence ID" value="RAK62931.1"/>
    <property type="molecule type" value="Genomic_DNA"/>
</dbReference>